<evidence type="ECO:0000256" key="1">
    <source>
        <dbReference type="ARBA" id="ARBA00004173"/>
    </source>
</evidence>
<keyword evidence="3" id="KW-0689">Ribosomal protein</keyword>
<proteinExistence type="inferred from homology"/>
<keyword evidence="9" id="KW-1185">Reference proteome</keyword>
<dbReference type="OrthoDB" id="5980584at2759"/>
<gene>
    <name evidence="8" type="ORF">SBAD_LOCUS4524</name>
</gene>
<accession>A0A183ILM8</accession>
<dbReference type="GO" id="GO:0005840">
    <property type="term" value="C:ribosome"/>
    <property type="evidence" value="ECO:0007669"/>
    <property type="project" value="UniProtKB-KW"/>
</dbReference>
<keyword evidence="5" id="KW-0687">Ribonucleoprotein</keyword>
<comment type="similarity">
    <text evidence="2">Belongs to the mitochondrion-specific ribosomal protein mS33 family.</text>
</comment>
<dbReference type="InterPro" id="IPR013219">
    <property type="entry name" value="Ribosomal_mS33"/>
</dbReference>
<evidence type="ECO:0000256" key="5">
    <source>
        <dbReference type="ARBA" id="ARBA00023274"/>
    </source>
</evidence>
<dbReference type="PANTHER" id="PTHR13362">
    <property type="entry name" value="MITOCHONDRIAL RIBOSOMAL PROTEIN S33"/>
    <property type="match status" value="1"/>
</dbReference>
<reference evidence="10" key="1">
    <citation type="submission" date="2016-06" db="UniProtKB">
        <authorList>
            <consortium name="WormBaseParasite"/>
        </authorList>
    </citation>
    <scope>IDENTIFICATION</scope>
</reference>
<sequence length="116" mass="13760">MAAGFKKVQQISAYRKHMERLSSKIFGDYVKISHFKDKSALHLLERLPLEENEYKVDYYIPHPMFHYLAKMLRIHGLFRDEHQDFQEEMRRLAILRGKSPPKFGQGKISAPKKETI</sequence>
<keyword evidence="4" id="KW-0496">Mitochondrion</keyword>
<evidence type="ECO:0000256" key="3">
    <source>
        <dbReference type="ARBA" id="ARBA00022980"/>
    </source>
</evidence>
<reference evidence="8 9" key="2">
    <citation type="submission" date="2018-11" db="EMBL/GenBank/DDBJ databases">
        <authorList>
            <consortium name="Pathogen Informatics"/>
        </authorList>
    </citation>
    <scope>NUCLEOTIDE SEQUENCE [LARGE SCALE GENOMIC DNA]</scope>
</reference>
<name>A0A183ILM8_9BILA</name>
<protein>
    <recommendedName>
        <fullName evidence="6">Small ribosomal subunit protein mS33</fullName>
    </recommendedName>
</protein>
<dbReference type="Proteomes" id="UP000270296">
    <property type="component" value="Unassembled WGS sequence"/>
</dbReference>
<evidence type="ECO:0000313" key="8">
    <source>
        <dbReference type="EMBL" id="VDP04652.1"/>
    </source>
</evidence>
<dbReference type="Pfam" id="PF08293">
    <property type="entry name" value="MRP-S33"/>
    <property type="match status" value="1"/>
</dbReference>
<evidence type="ECO:0000313" key="10">
    <source>
        <dbReference type="WBParaSite" id="SBAD_0000471601-mRNA-1"/>
    </source>
</evidence>
<dbReference type="PANTHER" id="PTHR13362:SF2">
    <property type="entry name" value="SMALL RIBOSOMAL SUBUNIT PROTEIN MS33"/>
    <property type="match status" value="1"/>
</dbReference>
<dbReference type="GO" id="GO:0005739">
    <property type="term" value="C:mitochondrion"/>
    <property type="evidence" value="ECO:0007669"/>
    <property type="project" value="UniProtKB-SubCell"/>
</dbReference>
<dbReference type="WBParaSite" id="SBAD_0000471601-mRNA-1">
    <property type="protein sequence ID" value="SBAD_0000471601-mRNA-1"/>
    <property type="gene ID" value="SBAD_0000471601"/>
</dbReference>
<evidence type="ECO:0000313" key="9">
    <source>
        <dbReference type="Proteomes" id="UP000270296"/>
    </source>
</evidence>
<comment type="subcellular location">
    <subcellularLocation>
        <location evidence="1">Mitochondrion</location>
    </subcellularLocation>
</comment>
<dbReference type="EMBL" id="UZAM01008376">
    <property type="protein sequence ID" value="VDP04652.1"/>
    <property type="molecule type" value="Genomic_DNA"/>
</dbReference>
<dbReference type="AlphaFoldDB" id="A0A183ILM8"/>
<evidence type="ECO:0000256" key="2">
    <source>
        <dbReference type="ARBA" id="ARBA00008970"/>
    </source>
</evidence>
<organism evidence="10">
    <name type="scientific">Soboliphyme baturini</name>
    <dbReference type="NCBI Taxonomy" id="241478"/>
    <lineage>
        <taxon>Eukaryota</taxon>
        <taxon>Metazoa</taxon>
        <taxon>Ecdysozoa</taxon>
        <taxon>Nematoda</taxon>
        <taxon>Enoplea</taxon>
        <taxon>Dorylaimia</taxon>
        <taxon>Dioctophymatida</taxon>
        <taxon>Dioctophymatoidea</taxon>
        <taxon>Soboliphymatidae</taxon>
        <taxon>Soboliphyme</taxon>
    </lineage>
</organism>
<evidence type="ECO:0000256" key="7">
    <source>
        <dbReference type="SAM" id="MobiDB-lite"/>
    </source>
</evidence>
<dbReference type="GO" id="GO:1990904">
    <property type="term" value="C:ribonucleoprotein complex"/>
    <property type="evidence" value="ECO:0007669"/>
    <property type="project" value="UniProtKB-KW"/>
</dbReference>
<evidence type="ECO:0000256" key="4">
    <source>
        <dbReference type="ARBA" id="ARBA00023128"/>
    </source>
</evidence>
<evidence type="ECO:0000256" key="6">
    <source>
        <dbReference type="ARBA" id="ARBA00035132"/>
    </source>
</evidence>
<feature type="region of interest" description="Disordered" evidence="7">
    <location>
        <begin position="97"/>
        <end position="116"/>
    </location>
</feature>